<keyword evidence="1" id="KW-1133">Transmembrane helix</keyword>
<protein>
    <submittedName>
        <fullName evidence="3">DUF4190 domain-containing protein</fullName>
    </submittedName>
</protein>
<dbReference type="InterPro" id="IPR025241">
    <property type="entry name" value="DUF4190"/>
</dbReference>
<feature type="domain" description="DUF4190" evidence="2">
    <location>
        <begin position="9"/>
        <end position="74"/>
    </location>
</feature>
<comment type="caution">
    <text evidence="3">The sequence shown here is derived from an EMBL/GenBank/DDBJ whole genome shotgun (WGS) entry which is preliminary data.</text>
</comment>
<organism evidence="3 4">
    <name type="scientific">Streptomyces pyxinicus</name>
    <dbReference type="NCBI Taxonomy" id="2970331"/>
    <lineage>
        <taxon>Bacteria</taxon>
        <taxon>Bacillati</taxon>
        <taxon>Actinomycetota</taxon>
        <taxon>Actinomycetes</taxon>
        <taxon>Kitasatosporales</taxon>
        <taxon>Streptomycetaceae</taxon>
        <taxon>Streptomyces</taxon>
    </lineage>
</organism>
<feature type="transmembrane region" description="Helical" evidence="1">
    <location>
        <begin position="12"/>
        <end position="45"/>
    </location>
</feature>
<evidence type="ECO:0000313" key="4">
    <source>
        <dbReference type="Proteomes" id="UP001205612"/>
    </source>
</evidence>
<proteinExistence type="predicted"/>
<name>A0ABT2B727_9ACTN</name>
<keyword evidence="4" id="KW-1185">Reference proteome</keyword>
<dbReference type="Proteomes" id="UP001205612">
    <property type="component" value="Unassembled WGS sequence"/>
</dbReference>
<evidence type="ECO:0000313" key="3">
    <source>
        <dbReference type="EMBL" id="MCS0604205.1"/>
    </source>
</evidence>
<keyword evidence="1" id="KW-0472">Membrane</keyword>
<reference evidence="3 4" key="1">
    <citation type="submission" date="2022-08" db="EMBL/GenBank/DDBJ databases">
        <authorList>
            <person name="Somphong A."/>
            <person name="Phongsopitanun W."/>
        </authorList>
    </citation>
    <scope>NUCLEOTIDE SEQUENCE [LARGE SCALE GENOMIC DNA]</scope>
    <source>
        <strain evidence="3 4">LP11</strain>
    </source>
</reference>
<accession>A0ABT2B727</accession>
<evidence type="ECO:0000256" key="1">
    <source>
        <dbReference type="SAM" id="Phobius"/>
    </source>
</evidence>
<sequence length="85" mass="8243">MALPPSNGLGTASLVLGILAAAGFLLYPVALVLGILAVVFGVIGRAKARRGEATNPGVALAGLICGAVGIVLVVGLFAAFIAVST</sequence>
<dbReference type="Pfam" id="PF13828">
    <property type="entry name" value="DUF4190"/>
    <property type="match status" value="1"/>
</dbReference>
<evidence type="ECO:0000259" key="2">
    <source>
        <dbReference type="Pfam" id="PF13828"/>
    </source>
</evidence>
<feature type="transmembrane region" description="Helical" evidence="1">
    <location>
        <begin position="57"/>
        <end position="83"/>
    </location>
</feature>
<keyword evidence="1" id="KW-0812">Transmembrane</keyword>
<gene>
    <name evidence="3" type="ORF">NX794_23755</name>
</gene>
<dbReference type="EMBL" id="JANUGP010000020">
    <property type="protein sequence ID" value="MCS0604205.1"/>
    <property type="molecule type" value="Genomic_DNA"/>
</dbReference>